<gene>
    <name evidence="2" type="ORF">T02_6337</name>
</gene>
<feature type="transmembrane region" description="Helical" evidence="1">
    <location>
        <begin position="33"/>
        <end position="51"/>
    </location>
</feature>
<organism evidence="2 3">
    <name type="scientific">Trichinella nativa</name>
    <dbReference type="NCBI Taxonomy" id="6335"/>
    <lineage>
        <taxon>Eukaryota</taxon>
        <taxon>Metazoa</taxon>
        <taxon>Ecdysozoa</taxon>
        <taxon>Nematoda</taxon>
        <taxon>Enoplea</taxon>
        <taxon>Dorylaimia</taxon>
        <taxon>Trichinellida</taxon>
        <taxon>Trichinellidae</taxon>
        <taxon>Trichinella</taxon>
    </lineage>
</organism>
<keyword evidence="1" id="KW-1133">Transmembrane helix</keyword>
<evidence type="ECO:0000313" key="3">
    <source>
        <dbReference type="Proteomes" id="UP000054721"/>
    </source>
</evidence>
<evidence type="ECO:0000256" key="1">
    <source>
        <dbReference type="SAM" id="Phobius"/>
    </source>
</evidence>
<name>A0A0V1LGG2_9BILA</name>
<dbReference type="AlphaFoldDB" id="A0A0V1LGG2"/>
<sequence>MAITISVAVGEFIIDNHLQIPSVKVMDRKGADVFFVCLCFLIHVQLILGFTNKNFVYDF</sequence>
<keyword evidence="1" id="KW-0812">Transmembrane</keyword>
<evidence type="ECO:0000313" key="2">
    <source>
        <dbReference type="EMBL" id="KRZ58455.1"/>
    </source>
</evidence>
<dbReference type="Proteomes" id="UP000054721">
    <property type="component" value="Unassembled WGS sequence"/>
</dbReference>
<accession>A0A0V1LGG2</accession>
<keyword evidence="3" id="KW-1185">Reference proteome</keyword>
<keyword evidence="1" id="KW-0472">Membrane</keyword>
<protein>
    <submittedName>
        <fullName evidence="2">Uncharacterized protein</fullName>
    </submittedName>
</protein>
<reference evidence="2 3" key="1">
    <citation type="submission" date="2015-05" db="EMBL/GenBank/DDBJ databases">
        <title>Evolution of Trichinella species and genotypes.</title>
        <authorList>
            <person name="Korhonen P.K."/>
            <person name="Edoardo P."/>
            <person name="Giuseppe L.R."/>
            <person name="Gasser R.B."/>
        </authorList>
    </citation>
    <scope>NUCLEOTIDE SEQUENCE [LARGE SCALE GENOMIC DNA]</scope>
    <source>
        <strain evidence="2">ISS10</strain>
    </source>
</reference>
<proteinExistence type="predicted"/>
<comment type="caution">
    <text evidence="2">The sequence shown here is derived from an EMBL/GenBank/DDBJ whole genome shotgun (WGS) entry which is preliminary data.</text>
</comment>
<dbReference type="EMBL" id="JYDW01000057">
    <property type="protein sequence ID" value="KRZ58455.1"/>
    <property type="molecule type" value="Genomic_DNA"/>
</dbReference>